<accession>A0ABR8Q9W3</accession>
<dbReference type="EMBL" id="JACSQV010000002">
    <property type="protein sequence ID" value="MBD7917211.1"/>
    <property type="molecule type" value="Genomic_DNA"/>
</dbReference>
<dbReference type="Proteomes" id="UP000604241">
    <property type="component" value="Unassembled WGS sequence"/>
</dbReference>
<evidence type="ECO:0000256" key="1">
    <source>
        <dbReference type="ARBA" id="ARBA00022679"/>
    </source>
</evidence>
<proteinExistence type="predicted"/>
<evidence type="ECO:0000313" key="4">
    <source>
        <dbReference type="Proteomes" id="UP000604241"/>
    </source>
</evidence>
<dbReference type="PANTHER" id="PTHR12526">
    <property type="entry name" value="GLYCOSYLTRANSFERASE"/>
    <property type="match status" value="1"/>
</dbReference>
<protein>
    <submittedName>
        <fullName evidence="3">Glycosyltransferase</fullName>
    </submittedName>
</protein>
<evidence type="ECO:0000313" key="3">
    <source>
        <dbReference type="EMBL" id="MBD7917211.1"/>
    </source>
</evidence>
<gene>
    <name evidence="3" type="ORF">H9657_02830</name>
</gene>
<dbReference type="Gene3D" id="3.40.50.2000">
    <property type="entry name" value="Glycogen Phosphorylase B"/>
    <property type="match status" value="2"/>
</dbReference>
<keyword evidence="1" id="KW-0808">Transferase</keyword>
<dbReference type="InterPro" id="IPR001296">
    <property type="entry name" value="Glyco_trans_1"/>
</dbReference>
<comment type="caution">
    <text evidence="3">The sequence shown here is derived from an EMBL/GenBank/DDBJ whole genome shotgun (WGS) entry which is preliminary data.</text>
</comment>
<name>A0ABR8Q9W3_9CELL</name>
<organism evidence="3 4">
    <name type="scientific">Cellulomonas avistercoris</name>
    <dbReference type="NCBI Taxonomy" id="2762242"/>
    <lineage>
        <taxon>Bacteria</taxon>
        <taxon>Bacillati</taxon>
        <taxon>Actinomycetota</taxon>
        <taxon>Actinomycetes</taxon>
        <taxon>Micrococcales</taxon>
        <taxon>Cellulomonadaceae</taxon>
        <taxon>Cellulomonas</taxon>
    </lineage>
</organism>
<feature type="domain" description="Glycosyl transferase family 1" evidence="2">
    <location>
        <begin position="178"/>
        <end position="315"/>
    </location>
</feature>
<keyword evidence="4" id="KW-1185">Reference proteome</keyword>
<dbReference type="SUPFAM" id="SSF53756">
    <property type="entry name" value="UDP-Glycosyltransferase/glycogen phosphorylase"/>
    <property type="match status" value="1"/>
</dbReference>
<dbReference type="Pfam" id="PF00534">
    <property type="entry name" value="Glycos_transf_1"/>
    <property type="match status" value="1"/>
</dbReference>
<reference evidence="3 4" key="1">
    <citation type="submission" date="2020-08" db="EMBL/GenBank/DDBJ databases">
        <title>A Genomic Blueprint of the Chicken Gut Microbiome.</title>
        <authorList>
            <person name="Gilroy R."/>
            <person name="Ravi A."/>
            <person name="Getino M."/>
            <person name="Pursley I."/>
            <person name="Horton D.L."/>
            <person name="Alikhan N.-F."/>
            <person name="Baker D."/>
            <person name="Gharbi K."/>
            <person name="Hall N."/>
            <person name="Watson M."/>
            <person name="Adriaenssens E.M."/>
            <person name="Foster-Nyarko E."/>
            <person name="Jarju S."/>
            <person name="Secka A."/>
            <person name="Antonio M."/>
            <person name="Oren A."/>
            <person name="Chaudhuri R."/>
            <person name="La Ragione R.M."/>
            <person name="Hildebrand F."/>
            <person name="Pallen M.J."/>
        </authorList>
    </citation>
    <scope>NUCLEOTIDE SEQUENCE [LARGE SCALE GENOMIC DNA]</scope>
    <source>
        <strain evidence="3 4">Sa3CUA2</strain>
    </source>
</reference>
<dbReference type="PANTHER" id="PTHR12526:SF584">
    <property type="entry name" value="GLYCOSYLTRANSFERASE"/>
    <property type="match status" value="1"/>
</dbReference>
<sequence>MARAFPAAARYCLWDDTGGATVGPATESWLARTPLREHKGLALPAMALTWRRVAAMKQADWALVSSHAFAHHVSHPSVSIPKFVYVHSPARYLWASEHDERAARVPDAVVNYLKRLDARRARETTAHIANSSYVRERIGRSWGLEADVVYPPVRIRELQSFDLDEQLSAVDREVLAQLPQDFILGASRMVPYKQLDTVIGVGEMLSTPVVIAGDGPDRERLQARASAATVPTHVVRNPSDNLLLALYTRALALVFPPVEDFGIMPVEAMALGTPVMARAVGGSLETVIDGVSGAFVDFSSASDVRSQFERVVSLDREAVAQSAERFSSERFVDEIRTFVASRLA</sequence>
<evidence type="ECO:0000259" key="2">
    <source>
        <dbReference type="Pfam" id="PF00534"/>
    </source>
</evidence>